<organism evidence="8 9">
    <name type="scientific">Brevibacillus agri</name>
    <dbReference type="NCBI Taxonomy" id="51101"/>
    <lineage>
        <taxon>Bacteria</taxon>
        <taxon>Bacillati</taxon>
        <taxon>Bacillota</taxon>
        <taxon>Bacilli</taxon>
        <taxon>Bacillales</taxon>
        <taxon>Paenibacillaceae</taxon>
        <taxon>Brevibacillus</taxon>
    </lineage>
</organism>
<dbReference type="SUPFAM" id="SSF53335">
    <property type="entry name" value="S-adenosyl-L-methionine-dependent methyltransferases"/>
    <property type="match status" value="1"/>
</dbReference>
<accession>A0A3M8A595</accession>
<name>A0A3M8A595_9BACL</name>
<dbReference type="GO" id="GO:0003677">
    <property type="term" value="F:DNA binding"/>
    <property type="evidence" value="ECO:0007669"/>
    <property type="project" value="InterPro"/>
</dbReference>
<dbReference type="Pfam" id="PF01555">
    <property type="entry name" value="N6_N4_Mtase"/>
    <property type="match status" value="1"/>
</dbReference>
<dbReference type="EMBL" id="RHHN01000117">
    <property type="protein sequence ID" value="RNB46354.1"/>
    <property type="molecule type" value="Genomic_DNA"/>
</dbReference>
<gene>
    <name evidence="7" type="ORF">BAG01nite_45290</name>
    <name evidence="8" type="ORF">EB820_25110</name>
</gene>
<evidence type="ECO:0000256" key="3">
    <source>
        <dbReference type="ARBA" id="ARBA00022679"/>
    </source>
</evidence>
<dbReference type="EMBL" id="BJOD01000072">
    <property type="protein sequence ID" value="GED28427.1"/>
    <property type="molecule type" value="Genomic_DNA"/>
</dbReference>
<proteinExistence type="inferred from homology"/>
<dbReference type="GO" id="GO:0009307">
    <property type="term" value="P:DNA restriction-modification system"/>
    <property type="evidence" value="ECO:0007669"/>
    <property type="project" value="UniProtKB-KW"/>
</dbReference>
<dbReference type="InterPro" id="IPR002295">
    <property type="entry name" value="N4/N6-MTase_EcoPI_Mod-like"/>
</dbReference>
<evidence type="ECO:0000259" key="6">
    <source>
        <dbReference type="Pfam" id="PF01555"/>
    </source>
</evidence>
<reference evidence="7 10" key="2">
    <citation type="submission" date="2019-06" db="EMBL/GenBank/DDBJ databases">
        <title>Whole genome shotgun sequence of Brevibacillus agri NBRC 15538.</title>
        <authorList>
            <person name="Hosoyama A."/>
            <person name="Uohara A."/>
            <person name="Ohji S."/>
            <person name="Ichikawa N."/>
        </authorList>
    </citation>
    <scope>NUCLEOTIDE SEQUENCE [LARGE SCALE GENOMIC DNA]</scope>
    <source>
        <strain evidence="7 10">NBRC 15538</strain>
    </source>
</reference>
<evidence type="ECO:0000313" key="10">
    <source>
        <dbReference type="Proteomes" id="UP000317180"/>
    </source>
</evidence>
<comment type="similarity">
    <text evidence="1">Belongs to the N(4)/N(6)-methyltransferase family.</text>
</comment>
<sequence length="545" mass="63378">MSINISKQKRDELTTKIEAIRSFLLKASQDENKESLLTFLGQIEKEVKGKKYGLVFEEHRETIDEVLDSHIPILSEEPSLFIENGGDINFLLEGDNLAALRLLEKTYRRKIDLIYIDPPYNTGNKDFIYDDSFVDKTDSYIHSKWLSFMERRLKIAKNLLSENGSIFISIDEHEYANLRLLCNQIMGEERHVATIAWQKRYSRENREAIGDSHEYIVIYAYDVDKFKEFRNRLPLTDKQKKLYKNPDNDPRGPWQSVSLLAQGYRTNQMYKIIAPNGTEHYPPQGRCWSTIESEFLKAFNDDRIYFGSDGNGVPRRKQFLYEAKGLVPWSWWPHEEVGHTDEAKKETGIILDNMTAFSTPKPIRLIDRIITIASGPNSIILDFFAGSGTTGHAVLAHNAVQEKSKRKFILCTNNENGICRKVTYERIKRVIANEGYRASLKYYKIDYVSINERMYYEYADELLLHIRELVELENGVNFTRNAELAIVLTDDEMDEFVENTDAFEKCVRLYKGHDVLLSGKQEEILKERGVEIITIPNYFYKELEG</sequence>
<evidence type="ECO:0000256" key="4">
    <source>
        <dbReference type="ARBA" id="ARBA00022691"/>
    </source>
</evidence>
<keyword evidence="4" id="KW-0949">S-adenosyl-L-methionine</keyword>
<evidence type="ECO:0000313" key="9">
    <source>
        <dbReference type="Proteomes" id="UP000276178"/>
    </source>
</evidence>
<feature type="domain" description="DNA methylase N-4/N-6" evidence="6">
    <location>
        <begin position="111"/>
        <end position="398"/>
    </location>
</feature>
<keyword evidence="3 8" id="KW-0808">Transferase</keyword>
<dbReference type="AlphaFoldDB" id="A0A3M8A595"/>
<dbReference type="Gene3D" id="3.40.50.150">
    <property type="entry name" value="Vaccinia Virus protein VP39"/>
    <property type="match status" value="1"/>
</dbReference>
<dbReference type="RefSeq" id="WP_122953492.1">
    <property type="nucleotide sequence ID" value="NZ_BJOD01000072.1"/>
</dbReference>
<dbReference type="InterPro" id="IPR029063">
    <property type="entry name" value="SAM-dependent_MTases_sf"/>
</dbReference>
<evidence type="ECO:0000256" key="5">
    <source>
        <dbReference type="ARBA" id="ARBA00022747"/>
    </source>
</evidence>
<dbReference type="PROSITE" id="PS00092">
    <property type="entry name" value="N6_MTASE"/>
    <property type="match status" value="1"/>
</dbReference>
<keyword evidence="5" id="KW-0680">Restriction system</keyword>
<protein>
    <submittedName>
        <fullName evidence="8">Site-specific DNA-methyltransferase</fullName>
    </submittedName>
</protein>
<keyword evidence="10" id="KW-1185">Reference proteome</keyword>
<evidence type="ECO:0000313" key="8">
    <source>
        <dbReference type="EMBL" id="RNB46354.1"/>
    </source>
</evidence>
<dbReference type="Proteomes" id="UP000317180">
    <property type="component" value="Unassembled WGS sequence"/>
</dbReference>
<dbReference type="GeneID" id="82809338"/>
<comment type="caution">
    <text evidence="8">The sequence shown here is derived from an EMBL/GenBank/DDBJ whole genome shotgun (WGS) entry which is preliminary data.</text>
</comment>
<evidence type="ECO:0000313" key="7">
    <source>
        <dbReference type="EMBL" id="GED28427.1"/>
    </source>
</evidence>
<keyword evidence="2 8" id="KW-0489">Methyltransferase</keyword>
<evidence type="ECO:0000256" key="1">
    <source>
        <dbReference type="ARBA" id="ARBA00006594"/>
    </source>
</evidence>
<dbReference type="PRINTS" id="PR00506">
    <property type="entry name" value="D21N6MTFRASE"/>
</dbReference>
<dbReference type="InterPro" id="IPR002941">
    <property type="entry name" value="DNA_methylase_N4/N6"/>
</dbReference>
<reference evidence="8 9" key="1">
    <citation type="submission" date="2018-10" db="EMBL/GenBank/DDBJ databases">
        <title>Phylogenomics of Brevibacillus.</title>
        <authorList>
            <person name="Dunlap C."/>
        </authorList>
    </citation>
    <scope>NUCLEOTIDE SEQUENCE [LARGE SCALE GENOMIC DNA]</scope>
    <source>
        <strain evidence="8 9">NRRL NRS 1219</strain>
    </source>
</reference>
<dbReference type="GO" id="GO:0008170">
    <property type="term" value="F:N-methyltransferase activity"/>
    <property type="evidence" value="ECO:0007669"/>
    <property type="project" value="InterPro"/>
</dbReference>
<dbReference type="Proteomes" id="UP000276178">
    <property type="component" value="Unassembled WGS sequence"/>
</dbReference>
<evidence type="ECO:0000256" key="2">
    <source>
        <dbReference type="ARBA" id="ARBA00022603"/>
    </source>
</evidence>
<dbReference type="InterPro" id="IPR002052">
    <property type="entry name" value="DNA_methylase_N6_adenine_CS"/>
</dbReference>
<dbReference type="OrthoDB" id="9800801at2"/>
<dbReference type="GO" id="GO:0032259">
    <property type="term" value="P:methylation"/>
    <property type="evidence" value="ECO:0007669"/>
    <property type="project" value="UniProtKB-KW"/>
</dbReference>